<name>A0A3Q2Y8R2_HIPCM</name>
<keyword evidence="3" id="KW-1185">Reference proteome</keyword>
<sequence>MICQAMHTRELFVDAARKCLSTGRKHLSVPHSLDVAAQLSAVDSALKPALLYDANSASAEQVHRYLRSCQSSQLVSDSLVTLDLHGNTLIVNPVAIRSNLERILHNSGPAMIDISHSLEKPTIIEPVRTGLKSIAQDLLFLLRDLNAAKDVDKVICVAVGSDEWNLSAVFGLLLGYPAVYWFDQTESFENCLAMTPLTVTTASATWFAGASSHQLYSFSIPAVLQNETLSSLVEWKLGLQERFQQQNILKELTVCQSAVTLPSVCL</sequence>
<dbReference type="PANTHER" id="PTHR31366">
    <property type="entry name" value="UPF0739 PROTEIN C1ORF74"/>
    <property type="match status" value="1"/>
</dbReference>
<dbReference type="STRING" id="109280.ENSHCOP00000014159"/>
<protein>
    <submittedName>
        <fullName evidence="2">Zgc:112163</fullName>
    </submittedName>
</protein>
<comment type="similarity">
    <text evidence="1">Belongs to the UPF0739 family.</text>
</comment>
<evidence type="ECO:0000313" key="2">
    <source>
        <dbReference type="Ensembl" id="ENSHCOP00000014159.1"/>
    </source>
</evidence>
<accession>A0A3Q2Y8R2</accession>
<evidence type="ECO:0000313" key="3">
    <source>
        <dbReference type="Proteomes" id="UP000264820"/>
    </source>
</evidence>
<dbReference type="Ensembl" id="ENSHCOT00000021689.1">
    <property type="protein sequence ID" value="ENSHCOP00000014159.1"/>
    <property type="gene ID" value="ENSHCOG00000017438.1"/>
</dbReference>
<evidence type="ECO:0000256" key="1">
    <source>
        <dbReference type="ARBA" id="ARBA00007065"/>
    </source>
</evidence>
<dbReference type="Pfam" id="PF14953">
    <property type="entry name" value="DUF4504"/>
    <property type="match status" value="1"/>
</dbReference>
<reference evidence="2" key="2">
    <citation type="submission" date="2025-09" db="UniProtKB">
        <authorList>
            <consortium name="Ensembl"/>
        </authorList>
    </citation>
    <scope>IDENTIFICATION</scope>
</reference>
<dbReference type="GeneTree" id="ENSGT00390000002240"/>
<organism evidence="2 3">
    <name type="scientific">Hippocampus comes</name>
    <name type="common">Tiger tail seahorse</name>
    <dbReference type="NCBI Taxonomy" id="109280"/>
    <lineage>
        <taxon>Eukaryota</taxon>
        <taxon>Metazoa</taxon>
        <taxon>Chordata</taxon>
        <taxon>Craniata</taxon>
        <taxon>Vertebrata</taxon>
        <taxon>Euteleostomi</taxon>
        <taxon>Actinopterygii</taxon>
        <taxon>Neopterygii</taxon>
        <taxon>Teleostei</taxon>
        <taxon>Neoteleostei</taxon>
        <taxon>Acanthomorphata</taxon>
        <taxon>Syngnathiaria</taxon>
        <taxon>Syngnathiformes</taxon>
        <taxon>Syngnathoidei</taxon>
        <taxon>Syngnathidae</taxon>
        <taxon>Hippocampus</taxon>
    </lineage>
</organism>
<proteinExistence type="inferred from homology"/>
<dbReference type="OMA" id="YPVTYWF"/>
<dbReference type="PANTHER" id="PTHR31366:SF2">
    <property type="entry name" value="UPF0739 PROTEIN C1ORF74"/>
    <property type="match status" value="1"/>
</dbReference>
<dbReference type="InterPro" id="IPR027850">
    <property type="entry name" value="DUF4504"/>
</dbReference>
<reference evidence="2" key="1">
    <citation type="submission" date="2025-08" db="UniProtKB">
        <authorList>
            <consortium name="Ensembl"/>
        </authorList>
    </citation>
    <scope>IDENTIFICATION</scope>
</reference>
<dbReference type="Proteomes" id="UP000264820">
    <property type="component" value="Unplaced"/>
</dbReference>
<dbReference type="AlphaFoldDB" id="A0A3Q2Y8R2"/>